<keyword evidence="2" id="KW-1185">Reference proteome</keyword>
<sequence>MSQTKRCVLFVIDALSEPVVRRFLDKARLPALATLLEQGGSLLPCLSIFPSITPAATCSIATGEYPRRHGIEGACWLDPKNNDAAYFGDDLRLALQEGLHEYLKDFGDRLNFERLHAPLVYEHLFEQGIESACLNYMWFRGPHEHARSTPLTLRMAAGSLSETVRGPKFLKLGDFVHGLPDDVEVSGMKSGLLGRYGFHDETTIACLMALAEADALPQFTLAYFPINDDRGHEAGLEEAAATCVERFDEFLADFVETIGGWSKVGTEYSFVIVGDHGQVQWEDSPDVLKLDDLLSEFSIAETAAGFGDDDELLICPNMRAAAIYSATDSEVLRDRVVQQLLSHDGVDQVIYQEAPGNAASPLVVRTRDRGQLTFCRADEKSTSFTQTGGDRYGNQWSFRGDLSALDLRLDNGELLHDGCYPNALERIEGAFTGAASPIWVTADRRFEFAIDGTSTHDGGSHGSLLTEDSTAAVITSDDVSLERLPVPDAPRIVDVMDLCLSTLGATRGGEVRAPGLVRR</sequence>
<dbReference type="AlphaFoldDB" id="A0A5B9MC91"/>
<dbReference type="GO" id="GO:0016787">
    <property type="term" value="F:hydrolase activity"/>
    <property type="evidence" value="ECO:0007669"/>
    <property type="project" value="UniProtKB-ARBA"/>
</dbReference>
<organism evidence="1 2">
    <name type="scientific">Stieleria maiorica</name>
    <dbReference type="NCBI Taxonomy" id="2795974"/>
    <lineage>
        <taxon>Bacteria</taxon>
        <taxon>Pseudomonadati</taxon>
        <taxon>Planctomycetota</taxon>
        <taxon>Planctomycetia</taxon>
        <taxon>Pirellulales</taxon>
        <taxon>Pirellulaceae</taxon>
        <taxon>Stieleria</taxon>
    </lineage>
</organism>
<dbReference type="Proteomes" id="UP000321353">
    <property type="component" value="Chromosome"/>
</dbReference>
<dbReference type="RefSeq" id="WP_147868405.1">
    <property type="nucleotide sequence ID" value="NZ_CP036264.1"/>
</dbReference>
<reference evidence="1 2" key="1">
    <citation type="submission" date="2019-02" db="EMBL/GenBank/DDBJ databases">
        <title>Planctomycetal bacteria perform biofilm scaping via a novel small molecule.</title>
        <authorList>
            <person name="Jeske O."/>
            <person name="Boedeker C."/>
            <person name="Wiegand S."/>
            <person name="Breitling P."/>
            <person name="Kallscheuer N."/>
            <person name="Jogler M."/>
            <person name="Rohde M."/>
            <person name="Petersen J."/>
            <person name="Medema M.H."/>
            <person name="Surup F."/>
            <person name="Jogler C."/>
        </authorList>
    </citation>
    <scope>NUCLEOTIDE SEQUENCE [LARGE SCALE GENOMIC DNA]</scope>
    <source>
        <strain evidence="1 2">Mal15</strain>
    </source>
</reference>
<dbReference type="InterPro" id="IPR017850">
    <property type="entry name" value="Alkaline_phosphatase_core_sf"/>
</dbReference>
<dbReference type="InterPro" id="IPR002591">
    <property type="entry name" value="Phosphodiest/P_Trfase"/>
</dbReference>
<protein>
    <submittedName>
        <fullName evidence="1">Type I phosphodiesterase / nucleotide pyrophosphatase</fullName>
    </submittedName>
</protein>
<dbReference type="Pfam" id="PF01663">
    <property type="entry name" value="Phosphodiest"/>
    <property type="match status" value="1"/>
</dbReference>
<evidence type="ECO:0000313" key="2">
    <source>
        <dbReference type="Proteomes" id="UP000321353"/>
    </source>
</evidence>
<dbReference type="SUPFAM" id="SSF53649">
    <property type="entry name" value="Alkaline phosphatase-like"/>
    <property type="match status" value="1"/>
</dbReference>
<dbReference type="EMBL" id="CP036264">
    <property type="protein sequence ID" value="QEF98931.1"/>
    <property type="molecule type" value="Genomic_DNA"/>
</dbReference>
<dbReference type="Gene3D" id="3.40.720.10">
    <property type="entry name" value="Alkaline Phosphatase, subunit A"/>
    <property type="match status" value="1"/>
</dbReference>
<name>A0A5B9MC91_9BACT</name>
<accession>A0A5B9MC91</accession>
<dbReference type="PANTHER" id="PTHR10151">
    <property type="entry name" value="ECTONUCLEOTIDE PYROPHOSPHATASE/PHOSPHODIESTERASE"/>
    <property type="match status" value="1"/>
</dbReference>
<proteinExistence type="predicted"/>
<dbReference type="KEGG" id="smam:Mal15_29890"/>
<evidence type="ECO:0000313" key="1">
    <source>
        <dbReference type="EMBL" id="QEF98931.1"/>
    </source>
</evidence>
<gene>
    <name evidence="1" type="ORF">Mal15_29890</name>
</gene>
<dbReference type="PANTHER" id="PTHR10151:SF120">
    <property type="entry name" value="BIS(5'-ADENOSYL)-TRIPHOSPHATASE"/>
    <property type="match status" value="1"/>
</dbReference>